<dbReference type="Pfam" id="PF01790">
    <property type="entry name" value="LGT"/>
    <property type="match status" value="1"/>
</dbReference>
<keyword evidence="2 7" id="KW-1003">Cell membrane</keyword>
<dbReference type="PROSITE" id="PS01311">
    <property type="entry name" value="LGT"/>
    <property type="match status" value="1"/>
</dbReference>
<keyword evidence="6 7" id="KW-0472">Membrane</keyword>
<dbReference type="PANTHER" id="PTHR30589">
    <property type="entry name" value="PROLIPOPROTEIN DIACYLGLYCERYL TRANSFERASE"/>
    <property type="match status" value="1"/>
</dbReference>
<comment type="function">
    <text evidence="7">Catalyzes the transfer of the diacylglyceryl group from phosphatidylglycerol to the sulfhydryl group of the N-terminal cysteine of a prolipoprotein, the first step in the formation of mature lipoproteins.</text>
</comment>
<dbReference type="UniPathway" id="UPA00664"/>
<feature type="transmembrane region" description="Helical" evidence="7">
    <location>
        <begin position="99"/>
        <end position="123"/>
    </location>
</feature>
<dbReference type="Proteomes" id="UP000031980">
    <property type="component" value="Unassembled WGS sequence"/>
</dbReference>
<dbReference type="EMBL" id="JPIT01000007">
    <property type="protein sequence ID" value="KIO47185.1"/>
    <property type="molecule type" value="Genomic_DNA"/>
</dbReference>
<accession>A0A0C3NDH5</accession>
<dbReference type="PANTHER" id="PTHR30589:SF0">
    <property type="entry name" value="PHOSPHATIDYLGLYCEROL--PROLIPOPROTEIN DIACYLGLYCERYL TRANSFERASE"/>
    <property type="match status" value="1"/>
</dbReference>
<keyword evidence="11" id="KW-1185">Reference proteome</keyword>
<dbReference type="RefSeq" id="WP_052634326.1">
    <property type="nucleotide sequence ID" value="NZ_JPIT01000007.1"/>
</dbReference>
<keyword evidence="5 7" id="KW-1133">Transmembrane helix</keyword>
<dbReference type="EMBL" id="JPIU01000040">
    <property type="protein sequence ID" value="KIO44157.1"/>
    <property type="molecule type" value="Genomic_DNA"/>
</dbReference>
<dbReference type="HAMAP" id="MF_01147">
    <property type="entry name" value="Lgt"/>
    <property type="match status" value="1"/>
</dbReference>
<name>A0A0C3NDH5_9PORP</name>
<dbReference type="AlphaFoldDB" id="A0A0C3NDH5"/>
<dbReference type="GO" id="GO:0005886">
    <property type="term" value="C:plasma membrane"/>
    <property type="evidence" value="ECO:0007669"/>
    <property type="project" value="UniProtKB-SubCell"/>
</dbReference>
<comment type="caution">
    <text evidence="8">The sequence shown here is derived from an EMBL/GenBank/DDBJ whole genome shotgun (WGS) entry which is preliminary data.</text>
</comment>
<organism evidence="8 11">
    <name type="scientific">Sanguibacteroides justesenii</name>
    <dbReference type="NCBI Taxonomy" id="1547597"/>
    <lineage>
        <taxon>Bacteria</taxon>
        <taxon>Pseudomonadati</taxon>
        <taxon>Bacteroidota</taxon>
        <taxon>Bacteroidia</taxon>
        <taxon>Bacteroidales</taxon>
        <taxon>Porphyromonadaceae</taxon>
        <taxon>Sanguibacteroides</taxon>
    </lineage>
</organism>
<evidence type="ECO:0000313" key="11">
    <source>
        <dbReference type="Proteomes" id="UP000031980"/>
    </source>
</evidence>
<comment type="pathway">
    <text evidence="7">Protein modification; lipoprotein biosynthesis (diacylglyceryl transfer).</text>
</comment>
<evidence type="ECO:0000313" key="10">
    <source>
        <dbReference type="Proteomes" id="UP000031937"/>
    </source>
</evidence>
<evidence type="ECO:0000256" key="2">
    <source>
        <dbReference type="ARBA" id="ARBA00022475"/>
    </source>
</evidence>
<dbReference type="GO" id="GO:0008961">
    <property type="term" value="F:phosphatidylglycerol-prolipoprotein diacylglyceryl transferase activity"/>
    <property type="evidence" value="ECO:0007669"/>
    <property type="project" value="UniProtKB-UniRule"/>
</dbReference>
<dbReference type="EC" id="2.5.1.145" evidence="7"/>
<gene>
    <name evidence="7" type="primary">lgt</name>
    <name evidence="8" type="ORF">BA92_12340</name>
    <name evidence="9" type="ORF">IE90_00900</name>
</gene>
<feature type="transmembrane region" description="Helical" evidence="7">
    <location>
        <begin position="280"/>
        <end position="298"/>
    </location>
</feature>
<evidence type="ECO:0000256" key="4">
    <source>
        <dbReference type="ARBA" id="ARBA00022692"/>
    </source>
</evidence>
<feature type="transmembrane region" description="Helical" evidence="7">
    <location>
        <begin position="216"/>
        <end position="234"/>
    </location>
</feature>
<keyword evidence="4 7" id="KW-0812">Transmembrane</keyword>
<dbReference type="InterPro" id="IPR001640">
    <property type="entry name" value="Lgt"/>
</dbReference>
<evidence type="ECO:0000256" key="1">
    <source>
        <dbReference type="ARBA" id="ARBA00007150"/>
    </source>
</evidence>
<comment type="similarity">
    <text evidence="1 7">Belongs to the Lgt family.</text>
</comment>
<dbReference type="NCBIfam" id="TIGR00544">
    <property type="entry name" value="lgt"/>
    <property type="match status" value="1"/>
</dbReference>
<feature type="binding site" evidence="7">
    <location>
        <position position="151"/>
    </location>
    <ligand>
        <name>a 1,2-diacyl-sn-glycero-3-phospho-(1'-sn-glycerol)</name>
        <dbReference type="ChEBI" id="CHEBI:64716"/>
    </ligand>
</feature>
<feature type="transmembrane region" description="Helical" evidence="7">
    <location>
        <begin position="243"/>
        <end position="260"/>
    </location>
</feature>
<evidence type="ECO:0000256" key="3">
    <source>
        <dbReference type="ARBA" id="ARBA00022679"/>
    </source>
</evidence>
<dbReference type="OrthoDB" id="871140at2"/>
<keyword evidence="8" id="KW-0449">Lipoprotein</keyword>
<comment type="catalytic activity">
    <reaction evidence="7">
        <text>L-cysteinyl-[prolipoprotein] + a 1,2-diacyl-sn-glycero-3-phospho-(1'-sn-glycerol) = an S-1,2-diacyl-sn-glyceryl-L-cysteinyl-[prolipoprotein] + sn-glycerol 1-phosphate + H(+)</text>
        <dbReference type="Rhea" id="RHEA:56712"/>
        <dbReference type="Rhea" id="RHEA-COMP:14679"/>
        <dbReference type="Rhea" id="RHEA-COMP:14680"/>
        <dbReference type="ChEBI" id="CHEBI:15378"/>
        <dbReference type="ChEBI" id="CHEBI:29950"/>
        <dbReference type="ChEBI" id="CHEBI:57685"/>
        <dbReference type="ChEBI" id="CHEBI:64716"/>
        <dbReference type="ChEBI" id="CHEBI:140658"/>
        <dbReference type="EC" id="2.5.1.145"/>
    </reaction>
</comment>
<evidence type="ECO:0000313" key="9">
    <source>
        <dbReference type="EMBL" id="KIO47185.1"/>
    </source>
</evidence>
<evidence type="ECO:0000256" key="6">
    <source>
        <dbReference type="ARBA" id="ARBA00023136"/>
    </source>
</evidence>
<reference evidence="8 11" key="1">
    <citation type="submission" date="2014-07" db="EMBL/GenBank/DDBJ databases">
        <title>Porphyromonadaceae bacterium OUH 308042 = ATCC BAA-2681 = DSM 28342 draft genome.</title>
        <authorList>
            <person name="Sydenham T.V."/>
            <person name="Hasman H."/>
            <person name="Justensen U.S."/>
        </authorList>
    </citation>
    <scope>NUCLEOTIDE SEQUENCE [LARGE SCALE GENOMIC DNA]</scope>
    <source>
        <strain evidence="8 11">OUH 308042</strain>
    </source>
</reference>
<dbReference type="GO" id="GO:0042158">
    <property type="term" value="P:lipoprotein biosynthetic process"/>
    <property type="evidence" value="ECO:0007669"/>
    <property type="project" value="UniProtKB-UniRule"/>
</dbReference>
<comment type="subcellular location">
    <subcellularLocation>
        <location evidence="7">Cell membrane</location>
        <topology evidence="7">Multi-pass membrane protein</topology>
    </subcellularLocation>
</comment>
<feature type="transmembrane region" description="Helical" evidence="7">
    <location>
        <begin position="132"/>
        <end position="150"/>
    </location>
</feature>
<reference evidence="9 10" key="2">
    <citation type="submission" date="2014-07" db="EMBL/GenBank/DDBJ databases">
        <title>Porphyromonadaceae bacterium OUH 334697 = ATCC BAA-2682 = DSM 28341 draft genome.</title>
        <authorList>
            <person name="Sydenham T.V."/>
            <person name="Hasman H."/>
            <person name="Justesen U.S."/>
        </authorList>
    </citation>
    <scope>NUCLEOTIDE SEQUENCE [LARGE SCALE GENOMIC DNA]</scope>
    <source>
        <strain evidence="9 10">OUH 334697</strain>
    </source>
</reference>
<keyword evidence="3 7" id="KW-0808">Transferase</keyword>
<proteinExistence type="inferred from homology"/>
<feature type="transmembrane region" description="Helical" evidence="7">
    <location>
        <begin position="20"/>
        <end position="37"/>
    </location>
</feature>
<dbReference type="Proteomes" id="UP000031937">
    <property type="component" value="Unassembled WGS sequence"/>
</dbReference>
<sequence length="306" mass="35540">MISLYIDWNVSPEIFNLGGISVRYYGLLFALAFIFGYKVEEKMFQSEGLSQKWLDKLWIYVAIATVIGARLGHCFFYDWDYYSSHPLEIILPVRFEGGFHFTGYQGLASHGAAIGIIVGLWYYSKKVSKKSIFWILDRAVVPIALAGFFIRMGNFMNSEIIGAPTAVPWGFHFLRVDDSEWIKAVFSTEQITQYLKDGIIAKTRTGLHFLRHPAQLYEAICYLISFAVLMHLYWKTKVKEREGYLFGMFLVLIFTARFIIEFFKEVQEPWEAEMALKMGQWLSIPFVLFGAFMIWYSSRKKVKAKN</sequence>
<feature type="transmembrane region" description="Helical" evidence="7">
    <location>
        <begin position="57"/>
        <end position="79"/>
    </location>
</feature>
<evidence type="ECO:0000256" key="5">
    <source>
        <dbReference type="ARBA" id="ARBA00022989"/>
    </source>
</evidence>
<protein>
    <recommendedName>
        <fullName evidence="7">Phosphatidylglycerol--prolipoprotein diacylglyceryl transferase</fullName>
        <ecNumber evidence="7">2.5.1.145</ecNumber>
    </recommendedName>
</protein>
<evidence type="ECO:0000256" key="7">
    <source>
        <dbReference type="HAMAP-Rule" id="MF_01147"/>
    </source>
</evidence>
<evidence type="ECO:0000313" key="8">
    <source>
        <dbReference type="EMBL" id="KIO44157.1"/>
    </source>
</evidence>